<feature type="compositionally biased region" description="Low complexity" evidence="6">
    <location>
        <begin position="204"/>
        <end position="221"/>
    </location>
</feature>
<evidence type="ECO:0000313" key="9">
    <source>
        <dbReference type="EMBL" id="SPD21879.1"/>
    </source>
</evidence>
<accession>A0A2N9ICW6</accession>
<dbReference type="EMBL" id="OIVN01005312">
    <property type="protein sequence ID" value="SPD21879.1"/>
    <property type="molecule type" value="Genomic_DNA"/>
</dbReference>
<evidence type="ECO:0000256" key="3">
    <source>
        <dbReference type="ARBA" id="ARBA00022676"/>
    </source>
</evidence>
<feature type="transmembrane region" description="Helical" evidence="7">
    <location>
        <begin position="16"/>
        <end position="33"/>
    </location>
</feature>
<feature type="region of interest" description="Disordered" evidence="6">
    <location>
        <begin position="93"/>
        <end position="221"/>
    </location>
</feature>
<keyword evidence="5" id="KW-0333">Golgi apparatus</keyword>
<feature type="domain" description="Exostosin GT47" evidence="8">
    <location>
        <begin position="336"/>
        <end position="543"/>
    </location>
</feature>
<keyword evidence="3" id="KW-0328">Glycosyltransferase</keyword>
<evidence type="ECO:0000256" key="6">
    <source>
        <dbReference type="SAM" id="MobiDB-lite"/>
    </source>
</evidence>
<keyword evidence="7" id="KW-1133">Transmembrane helix</keyword>
<dbReference type="PANTHER" id="PTHR11062:SF108">
    <property type="entry name" value="EXOSTOSIN FAMILY PROTEIN"/>
    <property type="match status" value="1"/>
</dbReference>
<evidence type="ECO:0000256" key="7">
    <source>
        <dbReference type="SAM" id="Phobius"/>
    </source>
</evidence>
<evidence type="ECO:0000256" key="1">
    <source>
        <dbReference type="ARBA" id="ARBA00004323"/>
    </source>
</evidence>
<dbReference type="GO" id="GO:0000139">
    <property type="term" value="C:Golgi membrane"/>
    <property type="evidence" value="ECO:0007669"/>
    <property type="project" value="UniProtKB-SubCell"/>
</dbReference>
<dbReference type="PANTHER" id="PTHR11062">
    <property type="entry name" value="EXOSTOSIN HEPARAN SULFATE GLYCOSYLTRANSFERASE -RELATED"/>
    <property type="match status" value="1"/>
</dbReference>
<evidence type="ECO:0000256" key="2">
    <source>
        <dbReference type="ARBA" id="ARBA00010271"/>
    </source>
</evidence>
<gene>
    <name evidence="9" type="ORF">FSB_LOCUS49761</name>
</gene>
<comment type="subcellular location">
    <subcellularLocation>
        <location evidence="1">Golgi apparatus membrane</location>
        <topology evidence="1">Single-pass type II membrane protein</topology>
    </subcellularLocation>
</comment>
<name>A0A2N9ICW6_FAGSY</name>
<keyword evidence="4" id="KW-0735">Signal-anchor</keyword>
<keyword evidence="3" id="KW-0808">Transferase</keyword>
<evidence type="ECO:0000256" key="4">
    <source>
        <dbReference type="ARBA" id="ARBA00022968"/>
    </source>
</evidence>
<protein>
    <recommendedName>
        <fullName evidence="8">Exostosin GT47 domain-containing protein</fullName>
    </recommendedName>
</protein>
<organism evidence="9">
    <name type="scientific">Fagus sylvatica</name>
    <name type="common">Beechnut</name>
    <dbReference type="NCBI Taxonomy" id="28930"/>
    <lineage>
        <taxon>Eukaryota</taxon>
        <taxon>Viridiplantae</taxon>
        <taxon>Streptophyta</taxon>
        <taxon>Embryophyta</taxon>
        <taxon>Tracheophyta</taxon>
        <taxon>Spermatophyta</taxon>
        <taxon>Magnoliopsida</taxon>
        <taxon>eudicotyledons</taxon>
        <taxon>Gunneridae</taxon>
        <taxon>Pentapetalae</taxon>
        <taxon>rosids</taxon>
        <taxon>fabids</taxon>
        <taxon>Fagales</taxon>
        <taxon>Fagaceae</taxon>
        <taxon>Fagus</taxon>
    </lineage>
</organism>
<comment type="similarity">
    <text evidence="2">Belongs to the glycosyltransferase 47 family.</text>
</comment>
<dbReference type="GO" id="GO:0016757">
    <property type="term" value="F:glycosyltransferase activity"/>
    <property type="evidence" value="ECO:0007669"/>
    <property type="project" value="UniProtKB-KW"/>
</dbReference>
<dbReference type="Pfam" id="PF03016">
    <property type="entry name" value="Exostosin_GT47"/>
    <property type="match status" value="1"/>
</dbReference>
<keyword evidence="7" id="KW-0812">Transmembrane</keyword>
<reference evidence="9" key="1">
    <citation type="submission" date="2018-02" db="EMBL/GenBank/DDBJ databases">
        <authorList>
            <person name="Cohen D.B."/>
            <person name="Kent A.D."/>
        </authorList>
    </citation>
    <scope>NUCLEOTIDE SEQUENCE</scope>
</reference>
<keyword evidence="7" id="KW-0472">Membrane</keyword>
<feature type="compositionally biased region" description="Polar residues" evidence="6">
    <location>
        <begin position="129"/>
        <end position="154"/>
    </location>
</feature>
<proteinExistence type="inferred from homology"/>
<evidence type="ECO:0000259" key="8">
    <source>
        <dbReference type="Pfam" id="PF03016"/>
    </source>
</evidence>
<dbReference type="InterPro" id="IPR040911">
    <property type="entry name" value="Exostosin_GT47"/>
</dbReference>
<sequence>MGQKLYSLCQVEPKRLLWVMGMVFAVVIVFQYFELPYGSALFSLFPAGKVPGVGNSSYAIGNSPSKPEMIGNMTFLNGSNSTDTYAIHERADNTGTSEGMDRNPKNGFLSDRNGGLNKSLGLDVDNGANKESSAENPVELNRNSTVTNVKNSDNGPAPEEAKEPKQILYQKNDTIDGDFPVGKDGKGTNTSASGHIGNEDPGFASPSPALPPLTSSPNAASATVVDIRTPVVDSNTSLLEKNGTTATENIKKSGLFQGGLTPSGNNSSVNSVPEVNKGVQMPMSAVISISEMNDLLLLSHASSQSITPPRSSAVDQELLNARSLIENAPIIKNDPKLYAPLYRNNYLDMIAVKHPFWNRTGGADHFLVACHDWAPAETRGQMDKCIRALCNADMKAGFVLGKDVSLPETLVHSPQNLLRGLGGNPPSQRSILAFFAGNMHGYVRPILLQHWENKDPDMKIFSRMPKTKGNKNYIRNMKSSKYCICAKGYEVNSPRVVEAIFYECVPVFISDNFVPPFFEVLNWESFAVFVLEKDIPNLKSILLSIPKKRYLELQMGVKKTLSNKPLITKKLIADIHLGCWWKWDKKEMK</sequence>
<dbReference type="AlphaFoldDB" id="A0A2N9ICW6"/>
<dbReference type="InterPro" id="IPR004263">
    <property type="entry name" value="Exostosin"/>
</dbReference>
<evidence type="ECO:0000256" key="5">
    <source>
        <dbReference type="ARBA" id="ARBA00023034"/>
    </source>
</evidence>